<dbReference type="Proteomes" id="UP000193920">
    <property type="component" value="Unassembled WGS sequence"/>
</dbReference>
<reference evidence="1 2" key="1">
    <citation type="submission" date="2016-08" db="EMBL/GenBank/DDBJ databases">
        <title>A Parts List for Fungal Cellulosomes Revealed by Comparative Genomics.</title>
        <authorList>
            <consortium name="DOE Joint Genome Institute"/>
            <person name="Haitjema C.H."/>
            <person name="Gilmore S.P."/>
            <person name="Henske J.K."/>
            <person name="Solomon K.V."/>
            <person name="De Groot R."/>
            <person name="Kuo A."/>
            <person name="Mondo S.J."/>
            <person name="Salamov A.A."/>
            <person name="Labutti K."/>
            <person name="Zhao Z."/>
            <person name="Chiniquy J."/>
            <person name="Barry K."/>
            <person name="Brewer H.M."/>
            <person name="Purvine S.O."/>
            <person name="Wright A.T."/>
            <person name="Boxma B."/>
            <person name="Van Alen T."/>
            <person name="Hackstein J.H."/>
            <person name="Baker S.E."/>
            <person name="Grigoriev I.V."/>
            <person name="O'Malley M.A."/>
        </authorList>
    </citation>
    <scope>NUCLEOTIDE SEQUENCE [LARGE SCALE GENOMIC DNA]</scope>
    <source>
        <strain evidence="1 2">G1</strain>
    </source>
</reference>
<proteinExistence type="predicted"/>
<accession>A0A1Y2DDK0</accession>
<evidence type="ECO:0008006" key="3">
    <source>
        <dbReference type="Google" id="ProtNLM"/>
    </source>
</evidence>
<sequence length="425" mass="48377">MSTGHHEYETADTVEGKVVDNINEGLKGINAFHIDFNCKIRNTEICKKAETNFNKAANSIAEVLTIYSGPILINATLISFCELAHPDGSACNADDPTRRKLGQAYPYSSFPAKAVNPEDGDTDAYLYPQALLRQLNIASDYPDFQSYDITAEFNADVNWYFEEGEDDRIDDDQHDFIYVATHELIHGLGFISSWRTLLDLQFEYLTPRAKVGIARGEDIVMGWYQMQIFDKYIQLNKTGSYLKDMGKKIMSYGNNGEMVKQNQWLEGFHLSESGQVAQEVYDLATSGKNVFSITSLDHDLITYLQTIKSKFVAGTCMGHIDNDEYTNKPDFLLRPYVPKGEDVDDLIEKGSFSYLSEEEKKHKEIWYKTAFGPHLLAILETIGWPTKTHPERRLVEVINAEPSRFINNTWNALIILFVSLYLILF</sequence>
<dbReference type="EMBL" id="MCOG01000070">
    <property type="protein sequence ID" value="ORY57362.1"/>
    <property type="molecule type" value="Genomic_DNA"/>
</dbReference>
<organism evidence="1 2">
    <name type="scientific">Neocallimastix californiae</name>
    <dbReference type="NCBI Taxonomy" id="1754190"/>
    <lineage>
        <taxon>Eukaryota</taxon>
        <taxon>Fungi</taxon>
        <taxon>Fungi incertae sedis</taxon>
        <taxon>Chytridiomycota</taxon>
        <taxon>Chytridiomycota incertae sedis</taxon>
        <taxon>Neocallimastigomycetes</taxon>
        <taxon>Neocallimastigales</taxon>
        <taxon>Neocallimastigaceae</taxon>
        <taxon>Neocallimastix</taxon>
    </lineage>
</organism>
<protein>
    <recommendedName>
        <fullName evidence="3">Sequence orphan</fullName>
    </recommendedName>
</protein>
<keyword evidence="2" id="KW-1185">Reference proteome</keyword>
<dbReference type="OrthoDB" id="73465at2759"/>
<dbReference type="STRING" id="1754190.A0A1Y2DDK0"/>
<evidence type="ECO:0000313" key="1">
    <source>
        <dbReference type="EMBL" id="ORY57362.1"/>
    </source>
</evidence>
<dbReference type="AlphaFoldDB" id="A0A1Y2DDK0"/>
<gene>
    <name evidence="1" type="ORF">LY90DRAFT_701662</name>
</gene>
<name>A0A1Y2DDK0_9FUNG</name>
<evidence type="ECO:0000313" key="2">
    <source>
        <dbReference type="Proteomes" id="UP000193920"/>
    </source>
</evidence>
<comment type="caution">
    <text evidence="1">The sequence shown here is derived from an EMBL/GenBank/DDBJ whole genome shotgun (WGS) entry which is preliminary data.</text>
</comment>